<feature type="region of interest" description="Disordered" evidence="1">
    <location>
        <begin position="39"/>
        <end position="96"/>
    </location>
</feature>
<accession>A0AAV0Y8I0</accession>
<protein>
    <submittedName>
        <fullName evidence="2">Uncharacterized protein</fullName>
    </submittedName>
</protein>
<feature type="compositionally biased region" description="Basic residues" evidence="1">
    <location>
        <begin position="77"/>
        <end position="89"/>
    </location>
</feature>
<evidence type="ECO:0000256" key="1">
    <source>
        <dbReference type="SAM" id="MobiDB-lite"/>
    </source>
</evidence>
<evidence type="ECO:0000313" key="3">
    <source>
        <dbReference type="Proteomes" id="UP001160148"/>
    </source>
</evidence>
<name>A0AAV0Y8I0_9HEMI</name>
<keyword evidence="3" id="KW-1185">Reference proteome</keyword>
<comment type="caution">
    <text evidence="2">The sequence shown here is derived from an EMBL/GenBank/DDBJ whole genome shotgun (WGS) entry which is preliminary data.</text>
</comment>
<sequence length="96" mass="11262">MALRDHNYVIPANHEEEEEVGAPNIYLQDHTYAQQLPAVQIQAQPEEDREALEDGPAPDEEEEEDEAGEQEEMESRRTRRWSSRTRRWSSRTCYAC</sequence>
<evidence type="ECO:0000313" key="2">
    <source>
        <dbReference type="EMBL" id="CAI6377195.1"/>
    </source>
</evidence>
<dbReference type="EMBL" id="CARXXK010001667">
    <property type="protein sequence ID" value="CAI6377195.1"/>
    <property type="molecule type" value="Genomic_DNA"/>
</dbReference>
<dbReference type="Proteomes" id="UP001160148">
    <property type="component" value="Unassembled WGS sequence"/>
</dbReference>
<gene>
    <name evidence="2" type="ORF">MEUPH1_LOCUS30489</name>
</gene>
<organism evidence="2 3">
    <name type="scientific">Macrosiphum euphorbiae</name>
    <name type="common">potato aphid</name>
    <dbReference type="NCBI Taxonomy" id="13131"/>
    <lineage>
        <taxon>Eukaryota</taxon>
        <taxon>Metazoa</taxon>
        <taxon>Ecdysozoa</taxon>
        <taxon>Arthropoda</taxon>
        <taxon>Hexapoda</taxon>
        <taxon>Insecta</taxon>
        <taxon>Pterygota</taxon>
        <taxon>Neoptera</taxon>
        <taxon>Paraneoptera</taxon>
        <taxon>Hemiptera</taxon>
        <taxon>Sternorrhyncha</taxon>
        <taxon>Aphidomorpha</taxon>
        <taxon>Aphidoidea</taxon>
        <taxon>Aphididae</taxon>
        <taxon>Macrosiphini</taxon>
        <taxon>Macrosiphum</taxon>
    </lineage>
</organism>
<proteinExistence type="predicted"/>
<reference evidence="2 3" key="1">
    <citation type="submission" date="2023-01" db="EMBL/GenBank/DDBJ databases">
        <authorList>
            <person name="Whitehead M."/>
        </authorList>
    </citation>
    <scope>NUCLEOTIDE SEQUENCE [LARGE SCALE GENOMIC DNA]</scope>
</reference>
<feature type="region of interest" description="Disordered" evidence="1">
    <location>
        <begin position="1"/>
        <end position="21"/>
    </location>
</feature>
<feature type="compositionally biased region" description="Acidic residues" evidence="1">
    <location>
        <begin position="45"/>
        <end position="72"/>
    </location>
</feature>
<dbReference type="AlphaFoldDB" id="A0AAV0Y8I0"/>